<feature type="repeat" description="TPR" evidence="6">
    <location>
        <begin position="93"/>
        <end position="126"/>
    </location>
</feature>
<feature type="transmembrane region" description="Helical" evidence="7">
    <location>
        <begin position="370"/>
        <end position="388"/>
    </location>
</feature>
<evidence type="ECO:0000256" key="4">
    <source>
        <dbReference type="ARBA" id="ARBA00022803"/>
    </source>
</evidence>
<evidence type="ECO:0000313" key="9">
    <source>
        <dbReference type="Proteomes" id="UP001172082"/>
    </source>
</evidence>
<dbReference type="PANTHER" id="PTHR46630">
    <property type="entry name" value="TETRATRICOPEPTIDE REPEAT PROTEIN 29"/>
    <property type="match status" value="1"/>
</dbReference>
<dbReference type="PROSITE" id="PS50005">
    <property type="entry name" value="TPR"/>
    <property type="match status" value="3"/>
</dbReference>
<comment type="subcellular location">
    <subcellularLocation>
        <location evidence="1">Cytoplasm</location>
    </subcellularLocation>
</comment>
<keyword evidence="4 6" id="KW-0802">TPR repeat</keyword>
<protein>
    <submittedName>
        <fullName evidence="8">Tetratricopeptide repeat protein</fullName>
    </submittedName>
</protein>
<comment type="caution">
    <text evidence="8">The sequence shown here is derived from an EMBL/GenBank/DDBJ whole genome shotgun (WGS) entry which is preliminary data.</text>
</comment>
<keyword evidence="7" id="KW-0812">Transmembrane</keyword>
<evidence type="ECO:0000256" key="7">
    <source>
        <dbReference type="SAM" id="Phobius"/>
    </source>
</evidence>
<dbReference type="InterPro" id="IPR019734">
    <property type="entry name" value="TPR_rpt"/>
</dbReference>
<evidence type="ECO:0000256" key="6">
    <source>
        <dbReference type="PROSITE-ProRule" id="PRU00339"/>
    </source>
</evidence>
<keyword evidence="7" id="KW-0472">Membrane</keyword>
<feature type="repeat" description="TPR" evidence="6">
    <location>
        <begin position="133"/>
        <end position="166"/>
    </location>
</feature>
<organism evidence="8 9">
    <name type="scientific">Splendidivirga corallicola</name>
    <dbReference type="NCBI Taxonomy" id="3051826"/>
    <lineage>
        <taxon>Bacteria</taxon>
        <taxon>Pseudomonadati</taxon>
        <taxon>Bacteroidota</taxon>
        <taxon>Cytophagia</taxon>
        <taxon>Cytophagales</taxon>
        <taxon>Splendidivirgaceae</taxon>
        <taxon>Splendidivirga</taxon>
    </lineage>
</organism>
<evidence type="ECO:0000256" key="1">
    <source>
        <dbReference type="ARBA" id="ARBA00004496"/>
    </source>
</evidence>
<dbReference type="InterPro" id="IPR011990">
    <property type="entry name" value="TPR-like_helical_dom_sf"/>
</dbReference>
<dbReference type="Pfam" id="PF13424">
    <property type="entry name" value="TPR_12"/>
    <property type="match status" value="2"/>
</dbReference>
<reference evidence="8" key="1">
    <citation type="submission" date="2023-06" db="EMBL/GenBank/DDBJ databases">
        <title>Genomic of Parafulvivirga corallium.</title>
        <authorList>
            <person name="Wang G."/>
        </authorList>
    </citation>
    <scope>NUCLEOTIDE SEQUENCE</scope>
    <source>
        <strain evidence="8">BMA10</strain>
    </source>
</reference>
<dbReference type="Gene3D" id="1.25.40.10">
    <property type="entry name" value="Tetratricopeptide repeat domain"/>
    <property type="match status" value="3"/>
</dbReference>
<dbReference type="PANTHER" id="PTHR46630:SF1">
    <property type="entry name" value="TETRATRICOPEPTIDE REPEAT PROTEIN 29"/>
    <property type="match status" value="1"/>
</dbReference>
<keyword evidence="2" id="KW-0963">Cytoplasm</keyword>
<feature type="repeat" description="TPR" evidence="6">
    <location>
        <begin position="214"/>
        <end position="247"/>
    </location>
</feature>
<proteinExistence type="inferred from homology"/>
<evidence type="ECO:0000256" key="2">
    <source>
        <dbReference type="ARBA" id="ARBA00022490"/>
    </source>
</evidence>
<dbReference type="InterPro" id="IPR051476">
    <property type="entry name" value="Bac_ResReg_Asp_Phosphatase"/>
</dbReference>
<dbReference type="Proteomes" id="UP001172082">
    <property type="component" value="Unassembled WGS sequence"/>
</dbReference>
<gene>
    <name evidence="8" type="ORF">QQ008_18990</name>
</gene>
<keyword evidence="3" id="KW-0677">Repeat</keyword>
<evidence type="ECO:0000256" key="3">
    <source>
        <dbReference type="ARBA" id="ARBA00022737"/>
    </source>
</evidence>
<dbReference type="EMBL" id="JAUJEA010000007">
    <property type="protein sequence ID" value="MDN5203481.1"/>
    <property type="molecule type" value="Genomic_DNA"/>
</dbReference>
<evidence type="ECO:0000313" key="8">
    <source>
        <dbReference type="EMBL" id="MDN5203481.1"/>
    </source>
</evidence>
<keyword evidence="9" id="KW-1185">Reference proteome</keyword>
<evidence type="ECO:0000256" key="5">
    <source>
        <dbReference type="ARBA" id="ARBA00038253"/>
    </source>
</evidence>
<accession>A0ABT8KRT7</accession>
<sequence>MSTSLEYLSDYKKAEVLGNLASLTYSTDPDTSIYYATELLKLSEELDYPEGLAKAYDFLGYLFKQKGLLNESATNYFYALKYYNELVNQERIADVLNNLGNIFTKGFEYNNAIMYYKKSIEVAENLHDDERLSRAHFNLGRCLIRSGQYDLSLQSFLFALELNKKNKDYSRINKTYNELGNLYYEWKNPEEALDNYLSSLNYIDSVRNNGRMRGMLYNNIGDIYLELENFEKAEFFLKEALSIKKTLDDKDLLISTYRNLSELYYQLENRELSVDYLNKSIGIANRYIVNEELMITLNSAPDIFSAFPDQFKKSEVFDFYQIQNDQLNLVADLQKELQELNGRFMLQLSYEKYQMAEANSMLQNKLSKTIQIAIPILVFILIVSLYYFKRYRTVKKFEAERNKRLNEIQKDAEIFISDYDILKQITRQ</sequence>
<keyword evidence="7" id="KW-1133">Transmembrane helix</keyword>
<name>A0ABT8KRT7_9BACT</name>
<dbReference type="SUPFAM" id="SSF48452">
    <property type="entry name" value="TPR-like"/>
    <property type="match status" value="2"/>
</dbReference>
<dbReference type="SMART" id="SM00028">
    <property type="entry name" value="TPR"/>
    <property type="match status" value="6"/>
</dbReference>
<comment type="similarity">
    <text evidence="5">Belongs to the Rap family.</text>
</comment>